<dbReference type="InterPro" id="IPR029061">
    <property type="entry name" value="THDP-binding"/>
</dbReference>
<gene>
    <name evidence="2" type="ORF">A2824_03085</name>
</gene>
<dbReference type="CDD" id="cd02012">
    <property type="entry name" value="TPP_TK"/>
    <property type="match status" value="1"/>
</dbReference>
<evidence type="ECO:0000313" key="2">
    <source>
        <dbReference type="EMBL" id="OGI69674.1"/>
    </source>
</evidence>
<protein>
    <submittedName>
        <fullName evidence="2">Transketolase</fullName>
    </submittedName>
</protein>
<dbReference type="Proteomes" id="UP000178059">
    <property type="component" value="Unassembled WGS sequence"/>
</dbReference>
<dbReference type="EMBL" id="MFTT01000021">
    <property type="protein sequence ID" value="OGI69674.1"/>
    <property type="molecule type" value="Genomic_DNA"/>
</dbReference>
<organism evidence="2 3">
    <name type="scientific">Candidatus Nomurabacteria bacterium RIFCSPHIGHO2_01_FULL_42_16</name>
    <dbReference type="NCBI Taxonomy" id="1801743"/>
    <lineage>
        <taxon>Bacteria</taxon>
        <taxon>Candidatus Nomuraibacteriota</taxon>
    </lineage>
</organism>
<dbReference type="PANTHER" id="PTHR47514:SF2">
    <property type="entry name" value="TRANSKETOLASE"/>
    <property type="match status" value="1"/>
</dbReference>
<sequence length="253" mass="27904">MRRLKEKIIEMSAKSKEGHIPSALSVLDLLWVLYDRVLNISPEGASSPDRDIFILSKGHASLGLYVVLAEKGFINSKSLDDFCKFKSDLGGHPDRTKISGVEASTGSLGHGLPMAVGAALGFKIKKQKNKVYVIVGDGECNEGTIWESALLASNHHLDNLCCIVDYNHSGDRALKLGNLEEKFKSFGWTAASVDGHDQEKIYQALMKKSLNRPVAIIARTIKGHGSKIMENNPVWHHKFPKGEELDMILKELN</sequence>
<dbReference type="SUPFAM" id="SSF52518">
    <property type="entry name" value="Thiamin diphosphate-binding fold (THDP-binding)"/>
    <property type="match status" value="1"/>
</dbReference>
<accession>A0A1F6VJ81</accession>
<evidence type="ECO:0000313" key="3">
    <source>
        <dbReference type="Proteomes" id="UP000178059"/>
    </source>
</evidence>
<proteinExistence type="predicted"/>
<dbReference type="STRING" id="1801743.A2824_03085"/>
<dbReference type="PANTHER" id="PTHR47514">
    <property type="entry name" value="TRANSKETOLASE N-TERMINAL SECTION-RELATED"/>
    <property type="match status" value="1"/>
</dbReference>
<name>A0A1F6VJ81_9BACT</name>
<dbReference type="AlphaFoldDB" id="A0A1F6VJ81"/>
<dbReference type="Pfam" id="PF00456">
    <property type="entry name" value="Transketolase_N"/>
    <property type="match status" value="1"/>
</dbReference>
<dbReference type="InterPro" id="IPR005474">
    <property type="entry name" value="Transketolase_N"/>
</dbReference>
<evidence type="ECO:0000259" key="1">
    <source>
        <dbReference type="Pfam" id="PF00456"/>
    </source>
</evidence>
<dbReference type="Gene3D" id="3.40.50.970">
    <property type="match status" value="1"/>
</dbReference>
<reference evidence="2 3" key="1">
    <citation type="journal article" date="2016" name="Nat. Commun.">
        <title>Thousands of microbial genomes shed light on interconnected biogeochemical processes in an aquifer system.</title>
        <authorList>
            <person name="Anantharaman K."/>
            <person name="Brown C.T."/>
            <person name="Hug L.A."/>
            <person name="Sharon I."/>
            <person name="Castelle C.J."/>
            <person name="Probst A.J."/>
            <person name="Thomas B.C."/>
            <person name="Singh A."/>
            <person name="Wilkins M.J."/>
            <person name="Karaoz U."/>
            <person name="Brodie E.L."/>
            <person name="Williams K.H."/>
            <person name="Hubbard S.S."/>
            <person name="Banfield J.F."/>
        </authorList>
    </citation>
    <scope>NUCLEOTIDE SEQUENCE [LARGE SCALE GENOMIC DNA]</scope>
</reference>
<comment type="caution">
    <text evidence="2">The sequence shown here is derived from an EMBL/GenBank/DDBJ whole genome shotgun (WGS) entry which is preliminary data.</text>
</comment>
<feature type="domain" description="Transketolase N-terminal" evidence="1">
    <location>
        <begin position="12"/>
        <end position="236"/>
    </location>
</feature>